<dbReference type="Pfam" id="PF03840">
    <property type="entry name" value="SecG"/>
    <property type="match status" value="1"/>
</dbReference>
<keyword evidence="10 12" id="KW-0472">Membrane</keyword>
<evidence type="ECO:0000256" key="4">
    <source>
        <dbReference type="ARBA" id="ARBA00022448"/>
    </source>
</evidence>
<proteinExistence type="inferred from homology"/>
<keyword evidence="7 12" id="KW-0653">Protein transport</keyword>
<comment type="function">
    <text evidence="11 12">Involved in protein export. Participates in an early event of protein translocation.</text>
</comment>
<reference evidence="14 15" key="1">
    <citation type="submission" date="2024-06" db="EMBL/GenBank/DDBJ databases">
        <title>Genomic Encyclopedia of Type Strains, Phase IV (KMG-IV): sequencing the most valuable type-strain genomes for metagenomic binning, comparative biology and taxonomic classification.</title>
        <authorList>
            <person name="Goeker M."/>
        </authorList>
    </citation>
    <scope>NUCLEOTIDE SEQUENCE [LARGE SCALE GENOMIC DNA]</scope>
    <source>
        <strain evidence="14 15">DSM 17809</strain>
    </source>
</reference>
<keyword evidence="6 12" id="KW-0812">Transmembrane</keyword>
<evidence type="ECO:0000256" key="2">
    <source>
        <dbReference type="ARBA" id="ARBA00008445"/>
    </source>
</evidence>
<accession>A0ABV2EKH5</accession>
<comment type="similarity">
    <text evidence="2 12">Belongs to the SecG family.</text>
</comment>
<keyword evidence="5 12" id="KW-1003">Cell membrane</keyword>
<evidence type="ECO:0000256" key="13">
    <source>
        <dbReference type="SAM" id="MobiDB-lite"/>
    </source>
</evidence>
<evidence type="ECO:0000313" key="15">
    <source>
        <dbReference type="Proteomes" id="UP001549110"/>
    </source>
</evidence>
<evidence type="ECO:0000256" key="12">
    <source>
        <dbReference type="RuleBase" id="RU365087"/>
    </source>
</evidence>
<comment type="subcellular location">
    <subcellularLocation>
        <location evidence="1 12">Cell membrane</location>
        <topology evidence="1 12">Multi-pass membrane protein</topology>
    </subcellularLocation>
</comment>
<dbReference type="Proteomes" id="UP001549110">
    <property type="component" value="Unassembled WGS sequence"/>
</dbReference>
<keyword evidence="15" id="KW-1185">Reference proteome</keyword>
<dbReference type="PANTHER" id="PTHR34182:SF1">
    <property type="entry name" value="PROTEIN-EXPORT MEMBRANE PROTEIN SECG"/>
    <property type="match status" value="1"/>
</dbReference>
<organism evidence="14 15">
    <name type="scientific">Phenylobacterium koreense</name>
    <dbReference type="NCBI Taxonomy" id="266125"/>
    <lineage>
        <taxon>Bacteria</taxon>
        <taxon>Pseudomonadati</taxon>
        <taxon>Pseudomonadota</taxon>
        <taxon>Alphaproteobacteria</taxon>
        <taxon>Caulobacterales</taxon>
        <taxon>Caulobacteraceae</taxon>
        <taxon>Phenylobacterium</taxon>
    </lineage>
</organism>
<keyword evidence="4 12" id="KW-0813">Transport</keyword>
<evidence type="ECO:0000256" key="7">
    <source>
        <dbReference type="ARBA" id="ARBA00022927"/>
    </source>
</evidence>
<evidence type="ECO:0000256" key="6">
    <source>
        <dbReference type="ARBA" id="ARBA00022692"/>
    </source>
</evidence>
<evidence type="ECO:0000256" key="1">
    <source>
        <dbReference type="ARBA" id="ARBA00004651"/>
    </source>
</evidence>
<dbReference type="RefSeq" id="WP_354297843.1">
    <property type="nucleotide sequence ID" value="NZ_JBEPLU010000002.1"/>
</dbReference>
<gene>
    <name evidence="14" type="ORF">ABID41_002676</name>
</gene>
<sequence>MLLGILLTVHVLVCIALIAVVLLQRSEGGALGMGGGNAGFMTARGAGDLLTRTTWILGSIFFVLSLVLTMLAGQQRGSSSVVDRIKVQGIDMGKLNQPAAPAPAAPAPTSPSDAPAPLTAPTPQVRNPFTGAAQPAPAPGQTAPAPTAPSNP</sequence>
<feature type="transmembrane region" description="Helical" evidence="12">
    <location>
        <begin position="52"/>
        <end position="72"/>
    </location>
</feature>
<feature type="region of interest" description="Disordered" evidence="13">
    <location>
        <begin position="94"/>
        <end position="152"/>
    </location>
</feature>
<comment type="caution">
    <text evidence="14">The sequence shown here is derived from an EMBL/GenBank/DDBJ whole genome shotgun (WGS) entry which is preliminary data.</text>
</comment>
<keyword evidence="8 12" id="KW-1133">Transmembrane helix</keyword>
<keyword evidence="9 12" id="KW-0811">Translocation</keyword>
<evidence type="ECO:0000256" key="11">
    <source>
        <dbReference type="ARBA" id="ARBA00025182"/>
    </source>
</evidence>
<name>A0ABV2EKH5_9CAUL</name>
<comment type="caution">
    <text evidence="12">Lacks conserved residue(s) required for the propagation of feature annotation.</text>
</comment>
<feature type="compositionally biased region" description="Low complexity" evidence="13">
    <location>
        <begin position="110"/>
        <end position="123"/>
    </location>
</feature>
<dbReference type="EMBL" id="JBEPLU010000002">
    <property type="protein sequence ID" value="MET3527558.1"/>
    <property type="molecule type" value="Genomic_DNA"/>
</dbReference>
<evidence type="ECO:0000256" key="8">
    <source>
        <dbReference type="ARBA" id="ARBA00022989"/>
    </source>
</evidence>
<evidence type="ECO:0000256" key="5">
    <source>
        <dbReference type="ARBA" id="ARBA00022475"/>
    </source>
</evidence>
<dbReference type="InterPro" id="IPR004692">
    <property type="entry name" value="SecG"/>
</dbReference>
<dbReference type="PRINTS" id="PR01651">
    <property type="entry name" value="SECGEXPORT"/>
</dbReference>
<evidence type="ECO:0000256" key="3">
    <source>
        <dbReference type="ARBA" id="ARBA00017876"/>
    </source>
</evidence>
<dbReference type="NCBIfam" id="TIGR00810">
    <property type="entry name" value="secG"/>
    <property type="match status" value="1"/>
</dbReference>
<evidence type="ECO:0000256" key="9">
    <source>
        <dbReference type="ARBA" id="ARBA00023010"/>
    </source>
</evidence>
<dbReference type="PANTHER" id="PTHR34182">
    <property type="entry name" value="PROTEIN-EXPORT MEMBRANE PROTEIN SECG"/>
    <property type="match status" value="1"/>
</dbReference>
<feature type="compositionally biased region" description="Low complexity" evidence="13">
    <location>
        <begin position="130"/>
        <end position="145"/>
    </location>
</feature>
<feature type="compositionally biased region" description="Pro residues" evidence="13">
    <location>
        <begin position="100"/>
        <end position="109"/>
    </location>
</feature>
<evidence type="ECO:0000313" key="14">
    <source>
        <dbReference type="EMBL" id="MET3527558.1"/>
    </source>
</evidence>
<protein>
    <recommendedName>
        <fullName evidence="3 12">Protein-export membrane protein SecG</fullName>
    </recommendedName>
</protein>
<evidence type="ECO:0000256" key="10">
    <source>
        <dbReference type="ARBA" id="ARBA00023136"/>
    </source>
</evidence>